<feature type="compositionally biased region" description="Basic and acidic residues" evidence="7">
    <location>
        <begin position="69"/>
        <end position="87"/>
    </location>
</feature>
<feature type="transmembrane region" description="Helical" evidence="8">
    <location>
        <begin position="216"/>
        <end position="234"/>
    </location>
</feature>
<dbReference type="PROSITE" id="PS50850">
    <property type="entry name" value="MFS"/>
    <property type="match status" value="1"/>
</dbReference>
<dbReference type="PANTHER" id="PTHR11360:SF224">
    <property type="entry name" value="MAJOR FACILITATOR SUPERFAMILY (MFS) PROFILE DOMAIN-CONTAINING PROTEIN-RELATED"/>
    <property type="match status" value="1"/>
</dbReference>
<protein>
    <recommendedName>
        <fullName evidence="9">Major facilitator superfamily (MFS) profile domain-containing protein</fullName>
    </recommendedName>
</protein>
<dbReference type="Proteomes" id="UP001172673">
    <property type="component" value="Unassembled WGS sequence"/>
</dbReference>
<proteinExistence type="inferred from homology"/>
<comment type="caution">
    <text evidence="10">The sequence shown here is derived from an EMBL/GenBank/DDBJ whole genome shotgun (WGS) entry which is preliminary data.</text>
</comment>
<dbReference type="SUPFAM" id="SSF103473">
    <property type="entry name" value="MFS general substrate transporter"/>
    <property type="match status" value="1"/>
</dbReference>
<evidence type="ECO:0000259" key="9">
    <source>
        <dbReference type="PROSITE" id="PS50850"/>
    </source>
</evidence>
<dbReference type="GO" id="GO:0016020">
    <property type="term" value="C:membrane"/>
    <property type="evidence" value="ECO:0007669"/>
    <property type="project" value="UniProtKB-SubCell"/>
</dbReference>
<dbReference type="InterPro" id="IPR020846">
    <property type="entry name" value="MFS_dom"/>
</dbReference>
<feature type="transmembrane region" description="Helical" evidence="8">
    <location>
        <begin position="155"/>
        <end position="174"/>
    </location>
</feature>
<evidence type="ECO:0000256" key="5">
    <source>
        <dbReference type="ARBA" id="ARBA00022989"/>
    </source>
</evidence>
<comment type="similarity">
    <text evidence="2">Belongs to the major facilitator superfamily. Monocarboxylate porter (TC 2.A.1.13) family.</text>
</comment>
<feature type="transmembrane region" description="Helical" evidence="8">
    <location>
        <begin position="403"/>
        <end position="430"/>
    </location>
</feature>
<feature type="transmembrane region" description="Helical" evidence="8">
    <location>
        <begin position="181"/>
        <end position="204"/>
    </location>
</feature>
<dbReference type="InterPro" id="IPR036259">
    <property type="entry name" value="MFS_trans_sf"/>
</dbReference>
<feature type="transmembrane region" description="Helical" evidence="8">
    <location>
        <begin position="111"/>
        <end position="135"/>
    </location>
</feature>
<reference evidence="10" key="1">
    <citation type="submission" date="2022-10" db="EMBL/GenBank/DDBJ databases">
        <title>Culturing micro-colonial fungi from biological soil crusts in the Mojave desert and describing Neophaeococcomyces mojavensis, and introducing the new genera and species Taxawa tesnikishii.</title>
        <authorList>
            <person name="Kurbessoian T."/>
            <person name="Stajich J.E."/>
        </authorList>
    </citation>
    <scope>NUCLEOTIDE SEQUENCE</scope>
    <source>
        <strain evidence="10">TK_41</strain>
    </source>
</reference>
<dbReference type="InterPro" id="IPR011701">
    <property type="entry name" value="MFS"/>
</dbReference>
<evidence type="ECO:0000313" key="10">
    <source>
        <dbReference type="EMBL" id="KAJ9604129.1"/>
    </source>
</evidence>
<keyword evidence="3" id="KW-0813">Transport</keyword>
<evidence type="ECO:0000256" key="2">
    <source>
        <dbReference type="ARBA" id="ARBA00006727"/>
    </source>
</evidence>
<dbReference type="InterPro" id="IPR050327">
    <property type="entry name" value="Proton-linked_MCT"/>
</dbReference>
<gene>
    <name evidence="10" type="ORF">H2200_011652</name>
</gene>
<evidence type="ECO:0000256" key="3">
    <source>
        <dbReference type="ARBA" id="ARBA00022448"/>
    </source>
</evidence>
<evidence type="ECO:0000256" key="1">
    <source>
        <dbReference type="ARBA" id="ARBA00004141"/>
    </source>
</evidence>
<keyword evidence="11" id="KW-1185">Reference proteome</keyword>
<dbReference type="PANTHER" id="PTHR11360">
    <property type="entry name" value="MONOCARBOXYLATE TRANSPORTER"/>
    <property type="match status" value="1"/>
</dbReference>
<feature type="transmembrane region" description="Helical" evidence="8">
    <location>
        <begin position="378"/>
        <end position="397"/>
    </location>
</feature>
<comment type="subcellular location">
    <subcellularLocation>
        <location evidence="1">Membrane</location>
        <topology evidence="1">Multi-pass membrane protein</topology>
    </subcellularLocation>
</comment>
<name>A0AA39CDD1_9EURO</name>
<feature type="transmembrane region" description="Helical" evidence="8">
    <location>
        <begin position="270"/>
        <end position="294"/>
    </location>
</feature>
<feature type="transmembrane region" description="Helical" evidence="8">
    <location>
        <begin position="352"/>
        <end position="371"/>
    </location>
</feature>
<keyword evidence="5 8" id="KW-1133">Transmembrane helix</keyword>
<dbReference type="AlphaFoldDB" id="A0AA39CDD1"/>
<feature type="transmembrane region" description="Helical" evidence="8">
    <location>
        <begin position="442"/>
        <end position="463"/>
    </location>
</feature>
<evidence type="ECO:0000256" key="4">
    <source>
        <dbReference type="ARBA" id="ARBA00022692"/>
    </source>
</evidence>
<feature type="transmembrane region" description="Helical" evidence="8">
    <location>
        <begin position="469"/>
        <end position="490"/>
    </location>
</feature>
<dbReference type="Gene3D" id="1.20.1250.20">
    <property type="entry name" value="MFS general substrate transporter like domains"/>
    <property type="match status" value="1"/>
</dbReference>
<feature type="transmembrane region" description="Helical" evidence="8">
    <location>
        <begin position="315"/>
        <end position="340"/>
    </location>
</feature>
<feature type="domain" description="Major facilitator superfamily (MFS) profile" evidence="9">
    <location>
        <begin position="314"/>
        <end position="500"/>
    </location>
</feature>
<sequence length="500" mass="53983">MASSQKSGRFLPGQLEPNAHQTLTTDAALASKATTAANSSRSSEHESTMDKDLEKNEAMPAGDVLADNASDREVPPDSEKKVEEAREGNVAVPQAVNSVDPSQFPEGGLEAWTVVLGAACGIWVSFGWINCIGVFQEYYQSHQLKQYTPQEIAWIPSLEGFMMFIGGLWVGRVYDNYGPRILLILGTFFHVFGLMMASISHTYYQFLLSQGICSPLGASMIFYPSMSCVVTYFFRRRSLALGIAATGSSIGGVIFPVMVEKLIPEVGFGWTMRILAFMILGLMVVGNLTLRSRLPPVAKPVRPMDFVRPFMEPNFALLASGSFLTFLGLFLPFTFIIVTAQTRGVPEHLCKYLVAILNAASTFGRTIPPFLADRFGRFTVFITMSFLSTIIVLALWLPSSGTAATVVFTLVFGFSSGAVASILPALVATISPISQIGVRTGCNFSVVAIAVLIGSPIGGQLISNDGYKSMQGFSGAMLGAGGLVYTILWMRLGGWKGKKV</sequence>
<feature type="compositionally biased region" description="Low complexity" evidence="7">
    <location>
        <begin position="22"/>
        <end position="41"/>
    </location>
</feature>
<evidence type="ECO:0000313" key="11">
    <source>
        <dbReference type="Proteomes" id="UP001172673"/>
    </source>
</evidence>
<keyword evidence="6 8" id="KW-0472">Membrane</keyword>
<accession>A0AA39CDD1</accession>
<keyword evidence="4 8" id="KW-0812">Transmembrane</keyword>
<feature type="compositionally biased region" description="Basic and acidic residues" evidence="7">
    <location>
        <begin position="42"/>
        <end position="57"/>
    </location>
</feature>
<dbReference type="Pfam" id="PF07690">
    <property type="entry name" value="MFS_1"/>
    <property type="match status" value="1"/>
</dbReference>
<evidence type="ECO:0000256" key="6">
    <source>
        <dbReference type="ARBA" id="ARBA00023136"/>
    </source>
</evidence>
<evidence type="ECO:0000256" key="7">
    <source>
        <dbReference type="SAM" id="MobiDB-lite"/>
    </source>
</evidence>
<feature type="transmembrane region" description="Helical" evidence="8">
    <location>
        <begin position="239"/>
        <end position="258"/>
    </location>
</feature>
<dbReference type="EMBL" id="JAPDRK010000020">
    <property type="protein sequence ID" value="KAJ9604129.1"/>
    <property type="molecule type" value="Genomic_DNA"/>
</dbReference>
<dbReference type="CDD" id="cd17352">
    <property type="entry name" value="MFS_MCT_SLC16"/>
    <property type="match status" value="1"/>
</dbReference>
<evidence type="ECO:0000256" key="8">
    <source>
        <dbReference type="SAM" id="Phobius"/>
    </source>
</evidence>
<dbReference type="GO" id="GO:0022857">
    <property type="term" value="F:transmembrane transporter activity"/>
    <property type="evidence" value="ECO:0007669"/>
    <property type="project" value="InterPro"/>
</dbReference>
<organism evidence="10 11">
    <name type="scientific">Cladophialophora chaetospira</name>
    <dbReference type="NCBI Taxonomy" id="386627"/>
    <lineage>
        <taxon>Eukaryota</taxon>
        <taxon>Fungi</taxon>
        <taxon>Dikarya</taxon>
        <taxon>Ascomycota</taxon>
        <taxon>Pezizomycotina</taxon>
        <taxon>Eurotiomycetes</taxon>
        <taxon>Chaetothyriomycetidae</taxon>
        <taxon>Chaetothyriales</taxon>
        <taxon>Herpotrichiellaceae</taxon>
        <taxon>Cladophialophora</taxon>
    </lineage>
</organism>
<feature type="region of interest" description="Disordered" evidence="7">
    <location>
        <begin position="1"/>
        <end position="89"/>
    </location>
</feature>